<evidence type="ECO:0000313" key="2">
    <source>
        <dbReference type="EMBL" id="KAJ8377403.1"/>
    </source>
</evidence>
<feature type="compositionally biased region" description="Polar residues" evidence="1">
    <location>
        <begin position="123"/>
        <end position="135"/>
    </location>
</feature>
<evidence type="ECO:0000313" key="3">
    <source>
        <dbReference type="Proteomes" id="UP001221898"/>
    </source>
</evidence>
<gene>
    <name evidence="2" type="ORF">AAFF_G00260630</name>
</gene>
<sequence length="155" mass="17222">MDRPLNGDCGLNEPPIRKSNGWSQHVPDCMALGAFRRCHRGTMMWGSDARSTLCQLRCVSASPGHPRGTVLQWPQSCPGSETCCAWVRCSGLYQEMSWQRLPHVTPGWERPEAVRAGDGDVNVSRSPSRPHQQGPRSRPSDIQAPTKYARSEHMG</sequence>
<dbReference type="Proteomes" id="UP001221898">
    <property type="component" value="Unassembled WGS sequence"/>
</dbReference>
<organism evidence="2 3">
    <name type="scientific">Aldrovandia affinis</name>
    <dbReference type="NCBI Taxonomy" id="143900"/>
    <lineage>
        <taxon>Eukaryota</taxon>
        <taxon>Metazoa</taxon>
        <taxon>Chordata</taxon>
        <taxon>Craniata</taxon>
        <taxon>Vertebrata</taxon>
        <taxon>Euteleostomi</taxon>
        <taxon>Actinopterygii</taxon>
        <taxon>Neopterygii</taxon>
        <taxon>Teleostei</taxon>
        <taxon>Notacanthiformes</taxon>
        <taxon>Halosauridae</taxon>
        <taxon>Aldrovandia</taxon>
    </lineage>
</organism>
<dbReference type="AlphaFoldDB" id="A0AAD7RCJ0"/>
<keyword evidence="3" id="KW-1185">Reference proteome</keyword>
<protein>
    <submittedName>
        <fullName evidence="2">Uncharacterized protein</fullName>
    </submittedName>
</protein>
<dbReference type="EMBL" id="JAINUG010000355">
    <property type="protein sequence ID" value="KAJ8377403.1"/>
    <property type="molecule type" value="Genomic_DNA"/>
</dbReference>
<proteinExistence type="predicted"/>
<name>A0AAD7RCJ0_9TELE</name>
<feature type="compositionally biased region" description="Basic and acidic residues" evidence="1">
    <location>
        <begin position="109"/>
        <end position="118"/>
    </location>
</feature>
<reference evidence="2" key="1">
    <citation type="journal article" date="2023" name="Science">
        <title>Genome structures resolve the early diversification of teleost fishes.</title>
        <authorList>
            <person name="Parey E."/>
            <person name="Louis A."/>
            <person name="Montfort J."/>
            <person name="Bouchez O."/>
            <person name="Roques C."/>
            <person name="Iampietro C."/>
            <person name="Lluch J."/>
            <person name="Castinel A."/>
            <person name="Donnadieu C."/>
            <person name="Desvignes T."/>
            <person name="Floi Bucao C."/>
            <person name="Jouanno E."/>
            <person name="Wen M."/>
            <person name="Mejri S."/>
            <person name="Dirks R."/>
            <person name="Jansen H."/>
            <person name="Henkel C."/>
            <person name="Chen W.J."/>
            <person name="Zahm M."/>
            <person name="Cabau C."/>
            <person name="Klopp C."/>
            <person name="Thompson A.W."/>
            <person name="Robinson-Rechavi M."/>
            <person name="Braasch I."/>
            <person name="Lecointre G."/>
            <person name="Bobe J."/>
            <person name="Postlethwait J.H."/>
            <person name="Berthelot C."/>
            <person name="Roest Crollius H."/>
            <person name="Guiguen Y."/>
        </authorList>
    </citation>
    <scope>NUCLEOTIDE SEQUENCE</scope>
    <source>
        <strain evidence="2">NC1722</strain>
    </source>
</reference>
<comment type="caution">
    <text evidence="2">The sequence shown here is derived from an EMBL/GenBank/DDBJ whole genome shotgun (WGS) entry which is preliminary data.</text>
</comment>
<feature type="region of interest" description="Disordered" evidence="1">
    <location>
        <begin position="109"/>
        <end position="155"/>
    </location>
</feature>
<evidence type="ECO:0000256" key="1">
    <source>
        <dbReference type="SAM" id="MobiDB-lite"/>
    </source>
</evidence>
<accession>A0AAD7RCJ0</accession>